<keyword evidence="1" id="KW-1133">Transmembrane helix</keyword>
<accession>A0A6C0AIA0</accession>
<protein>
    <submittedName>
        <fullName evidence="2">Uncharacterized protein</fullName>
    </submittedName>
</protein>
<proteinExistence type="predicted"/>
<keyword evidence="1" id="KW-0472">Membrane</keyword>
<feature type="transmembrane region" description="Helical" evidence="1">
    <location>
        <begin position="12"/>
        <end position="29"/>
    </location>
</feature>
<feature type="transmembrane region" description="Helical" evidence="1">
    <location>
        <begin position="97"/>
        <end position="118"/>
    </location>
</feature>
<name>A0A6C0AIA0_9ZZZZ</name>
<evidence type="ECO:0000313" key="2">
    <source>
        <dbReference type="EMBL" id="QHS79095.1"/>
    </source>
</evidence>
<dbReference type="AlphaFoldDB" id="A0A6C0AIA0"/>
<feature type="transmembrane region" description="Helical" evidence="1">
    <location>
        <begin position="36"/>
        <end position="56"/>
    </location>
</feature>
<evidence type="ECO:0000256" key="1">
    <source>
        <dbReference type="SAM" id="Phobius"/>
    </source>
</evidence>
<keyword evidence="1" id="KW-0812">Transmembrane</keyword>
<sequence>MGGGLFGMPLSLNLKCLVFSLSLVAVYWLPHPKTVAHNLVMSFLLSVSAYIAMAWYDVLYDCNDRLKPTLLGWMTKSFKPPEYAAGYEELPLKTQKFIRTVDVVVLSVVVFTFLYPFLFKKRV</sequence>
<dbReference type="EMBL" id="MN740626">
    <property type="protein sequence ID" value="QHS79095.1"/>
    <property type="molecule type" value="Genomic_DNA"/>
</dbReference>
<organism evidence="2">
    <name type="scientific">viral metagenome</name>
    <dbReference type="NCBI Taxonomy" id="1070528"/>
    <lineage>
        <taxon>unclassified sequences</taxon>
        <taxon>metagenomes</taxon>
        <taxon>organismal metagenomes</taxon>
    </lineage>
</organism>
<reference evidence="2" key="1">
    <citation type="journal article" date="2020" name="Nature">
        <title>Giant virus diversity and host interactions through global metagenomics.</title>
        <authorList>
            <person name="Schulz F."/>
            <person name="Roux S."/>
            <person name="Paez-Espino D."/>
            <person name="Jungbluth S."/>
            <person name="Walsh D.A."/>
            <person name="Denef V.J."/>
            <person name="McMahon K.D."/>
            <person name="Konstantinidis K.T."/>
            <person name="Eloe-Fadrosh E.A."/>
            <person name="Kyrpides N.C."/>
            <person name="Woyke T."/>
        </authorList>
    </citation>
    <scope>NUCLEOTIDE SEQUENCE</scope>
    <source>
        <strain evidence="2">GVMAG-S-1035118-87</strain>
    </source>
</reference>